<comment type="similarity">
    <text evidence="2">Belongs to the acetyltransferase family. GCN5 subfamily.</text>
</comment>
<dbReference type="PROSITE" id="PS50053">
    <property type="entry name" value="UBIQUITIN_2"/>
    <property type="match status" value="1"/>
</dbReference>
<keyword evidence="18" id="KW-1185">Reference proteome</keyword>
<reference evidence="17 18" key="1">
    <citation type="submission" date="2018-06" db="EMBL/GenBank/DDBJ databases">
        <title>Comparative genomics reveals the genomic features of Rhizophagus irregularis, R. cerebriforme, R. diaphanum and Gigaspora rosea, and their symbiotic lifestyle signature.</title>
        <authorList>
            <person name="Morin E."/>
            <person name="San Clemente H."/>
            <person name="Chen E.C.H."/>
            <person name="De La Providencia I."/>
            <person name="Hainaut M."/>
            <person name="Kuo A."/>
            <person name="Kohler A."/>
            <person name="Murat C."/>
            <person name="Tang N."/>
            <person name="Roy S."/>
            <person name="Loubradou J."/>
            <person name="Henrissat B."/>
            <person name="Grigoriev I.V."/>
            <person name="Corradi N."/>
            <person name="Roux C."/>
            <person name="Martin F.M."/>
        </authorList>
    </citation>
    <scope>NUCLEOTIDE SEQUENCE [LARGE SCALE GENOMIC DNA]</scope>
    <source>
        <strain evidence="17 18">DAOM 194757</strain>
    </source>
</reference>
<feature type="region of interest" description="Disordered" evidence="13">
    <location>
        <begin position="714"/>
        <end position="735"/>
    </location>
</feature>
<dbReference type="Proteomes" id="UP000266673">
    <property type="component" value="Unassembled WGS sequence"/>
</dbReference>
<keyword evidence="4" id="KW-0808">Transferase</keyword>
<dbReference type="SMART" id="SM00297">
    <property type="entry name" value="BROMO"/>
    <property type="match status" value="1"/>
</dbReference>
<dbReference type="PROSITE" id="PS51186">
    <property type="entry name" value="GNAT"/>
    <property type="match status" value="1"/>
</dbReference>
<dbReference type="GO" id="GO:0010484">
    <property type="term" value="F:histone H3 acetyltransferase activity"/>
    <property type="evidence" value="ECO:0007669"/>
    <property type="project" value="TreeGrafter"/>
</dbReference>
<keyword evidence="5" id="KW-0156">Chromatin regulator</keyword>
<evidence type="ECO:0000256" key="6">
    <source>
        <dbReference type="ARBA" id="ARBA00023015"/>
    </source>
</evidence>
<evidence type="ECO:0000256" key="1">
    <source>
        <dbReference type="ARBA" id="ARBA00004123"/>
    </source>
</evidence>
<protein>
    <recommendedName>
        <fullName evidence="3">histone acetyltransferase</fullName>
        <ecNumber evidence="3">2.3.1.48</ecNumber>
    </recommendedName>
</protein>
<dbReference type="OrthoDB" id="1937912at2759"/>
<dbReference type="PANTHER" id="PTHR45750">
    <property type="entry name" value="GH11602P"/>
    <property type="match status" value="1"/>
</dbReference>
<name>A0A397UU51_9GLOM</name>
<dbReference type="PROSITE" id="PS00633">
    <property type="entry name" value="BROMODOMAIN_1"/>
    <property type="match status" value="1"/>
</dbReference>
<dbReference type="InterPro" id="IPR018359">
    <property type="entry name" value="Bromodomain_CS"/>
</dbReference>
<evidence type="ECO:0000256" key="4">
    <source>
        <dbReference type="ARBA" id="ARBA00022679"/>
    </source>
</evidence>
<evidence type="ECO:0000256" key="13">
    <source>
        <dbReference type="SAM" id="MobiDB-lite"/>
    </source>
</evidence>
<evidence type="ECO:0000256" key="11">
    <source>
        <dbReference type="ARBA" id="ARBA00023315"/>
    </source>
</evidence>
<dbReference type="PRINTS" id="PR00503">
    <property type="entry name" value="BROMODOMAIN"/>
</dbReference>
<dbReference type="CDD" id="cd04301">
    <property type="entry name" value="NAT_SF"/>
    <property type="match status" value="1"/>
</dbReference>
<evidence type="ECO:0000259" key="16">
    <source>
        <dbReference type="PROSITE" id="PS51186"/>
    </source>
</evidence>
<dbReference type="Gene3D" id="3.40.630.30">
    <property type="match status" value="1"/>
</dbReference>
<dbReference type="InterPro" id="IPR000626">
    <property type="entry name" value="Ubiquitin-like_dom"/>
</dbReference>
<accession>A0A397UU51</accession>
<evidence type="ECO:0000256" key="12">
    <source>
        <dbReference type="PROSITE-ProRule" id="PRU00035"/>
    </source>
</evidence>
<dbReference type="SUPFAM" id="SSF55729">
    <property type="entry name" value="Acyl-CoA N-acyltransferases (Nat)"/>
    <property type="match status" value="1"/>
</dbReference>
<sequence length="879" mass="99827">MSNTNDPAALTAKESLINSNRNKYIKIARNMPCTGSSSNPFQERCSCSGWKPKSINTTSLEWCICGHKISNHATIRELQIEEVHKLWEIAVKIDEHLEKQGKLMDFEYEDAYVHDLRKKITSTINLNLKLSRKKSIDKDLRNENATHSEEQQYGTRLRLLNNDGSRDNLILLTGIKELFATALPHMPAQYIARVVYDRNHYSLAIVRDPVKVVGGICYRPFLEKSFIEIVFFAVDSDQQVRGYGTKLMNYFKDYIKDTFNITQFLVYADDFAVGFFRKNGFTDEITLDQDIWGGHLKDYTGATLMQCTLIPKVKYRQIRQILEKQKQAVKNKIAQTCKPPIIYRGLECFKNGVKSVDPMSVPGIRISGWTPQLEKQAKDIKRMSHYLVMKEILNRLKSHPSSLPFHEPVNGDDVPDYYDIIKDPMDLSTVLKRMENNRYRSLLEFAIDMQKIWNNAKIYNKSDTIFYKSAVELEGIFREAMFLKGLVFPLENIHFSMSEPATSSSSDSSKFNGECGKVRIFIRSPTTTLPDDFSILTSLDSSVLTLKRAIFETHPTKPNVRDQRLIYRGRVLNDSDTIINVLRSELATDQIFHLVVKPSLQTSAETTSTTNARIATPLTGQSFGTTGLNDFAQQPPNLNMPYFVPPSEHPHTYLQQINPQQQHDVLNFYPLWHGMPYIVPIHYPYRYMYPYPYVPTPQIGVQAQQPLIAQIPEPQQDAAARNQRRAATLHQTGRLRIVRRRRQRIIAPIPNVGNDILAQQLPQMPVQQNPGGLPIPQPDLNNRNTPSSSSSTAHLPPSPMPTNDPSNNVANSSASSSTREQNNNNNNNNNNGANNVPQLPPDNARSITLQDVEHALWTFVASLIPTNAPDVGQQDDVAM</sequence>
<keyword evidence="10" id="KW-0539">Nucleus</keyword>
<dbReference type="InterPro" id="IPR000182">
    <property type="entry name" value="GNAT_dom"/>
</dbReference>
<dbReference type="STRING" id="44941.A0A397UU51"/>
<comment type="subcellular location">
    <subcellularLocation>
        <location evidence="1">Nucleus</location>
    </subcellularLocation>
</comment>
<dbReference type="InterPro" id="IPR037800">
    <property type="entry name" value="GCN5"/>
</dbReference>
<feature type="domain" description="N-acetyltransferase" evidence="16">
    <location>
        <begin position="155"/>
        <end position="310"/>
    </location>
</feature>
<evidence type="ECO:0000256" key="9">
    <source>
        <dbReference type="ARBA" id="ARBA00023163"/>
    </source>
</evidence>
<dbReference type="Pfam" id="PF00240">
    <property type="entry name" value="ubiquitin"/>
    <property type="match status" value="1"/>
</dbReference>
<evidence type="ECO:0000256" key="10">
    <source>
        <dbReference type="ARBA" id="ARBA00023242"/>
    </source>
</evidence>
<feature type="compositionally biased region" description="Low complexity" evidence="13">
    <location>
        <begin position="786"/>
        <end position="795"/>
    </location>
</feature>
<dbReference type="Pfam" id="PF00439">
    <property type="entry name" value="Bromodomain"/>
    <property type="match status" value="1"/>
</dbReference>
<dbReference type="InterPro" id="IPR029071">
    <property type="entry name" value="Ubiquitin-like_domsf"/>
</dbReference>
<evidence type="ECO:0000256" key="8">
    <source>
        <dbReference type="ARBA" id="ARBA00023159"/>
    </source>
</evidence>
<dbReference type="GO" id="GO:0045944">
    <property type="term" value="P:positive regulation of transcription by RNA polymerase II"/>
    <property type="evidence" value="ECO:0007669"/>
    <property type="project" value="TreeGrafter"/>
</dbReference>
<dbReference type="EMBL" id="QKWP01000932">
    <property type="protein sequence ID" value="RIB13342.1"/>
    <property type="molecule type" value="Genomic_DNA"/>
</dbReference>
<evidence type="ECO:0000256" key="5">
    <source>
        <dbReference type="ARBA" id="ARBA00022853"/>
    </source>
</evidence>
<evidence type="ECO:0000256" key="2">
    <source>
        <dbReference type="ARBA" id="ARBA00008607"/>
    </source>
</evidence>
<dbReference type="EC" id="2.3.1.48" evidence="3"/>
<dbReference type="GO" id="GO:0005634">
    <property type="term" value="C:nucleus"/>
    <property type="evidence" value="ECO:0007669"/>
    <property type="project" value="UniProtKB-SubCell"/>
</dbReference>
<evidence type="ECO:0000313" key="18">
    <source>
        <dbReference type="Proteomes" id="UP000266673"/>
    </source>
</evidence>
<keyword evidence="6" id="KW-0805">Transcription regulation</keyword>
<dbReference type="InterPro" id="IPR016181">
    <property type="entry name" value="Acyl_CoA_acyltransferase"/>
</dbReference>
<dbReference type="Gene3D" id="3.10.20.90">
    <property type="entry name" value="Phosphatidylinositol 3-kinase Catalytic Subunit, Chain A, domain 1"/>
    <property type="match status" value="1"/>
</dbReference>
<dbReference type="AlphaFoldDB" id="A0A397UU51"/>
<feature type="region of interest" description="Disordered" evidence="13">
    <location>
        <begin position="765"/>
        <end position="843"/>
    </location>
</feature>
<evidence type="ECO:0000259" key="14">
    <source>
        <dbReference type="PROSITE" id="PS50014"/>
    </source>
</evidence>
<dbReference type="PROSITE" id="PS50014">
    <property type="entry name" value="BROMODOMAIN_2"/>
    <property type="match status" value="1"/>
</dbReference>
<dbReference type="Pfam" id="PF00583">
    <property type="entry name" value="Acetyltransf_1"/>
    <property type="match status" value="1"/>
</dbReference>
<gene>
    <name evidence="17" type="ORF">C2G38_2198115</name>
</gene>
<evidence type="ECO:0000259" key="15">
    <source>
        <dbReference type="PROSITE" id="PS50053"/>
    </source>
</evidence>
<evidence type="ECO:0000256" key="3">
    <source>
        <dbReference type="ARBA" id="ARBA00013184"/>
    </source>
</evidence>
<organism evidence="17 18">
    <name type="scientific">Gigaspora rosea</name>
    <dbReference type="NCBI Taxonomy" id="44941"/>
    <lineage>
        <taxon>Eukaryota</taxon>
        <taxon>Fungi</taxon>
        <taxon>Fungi incertae sedis</taxon>
        <taxon>Mucoromycota</taxon>
        <taxon>Glomeromycotina</taxon>
        <taxon>Glomeromycetes</taxon>
        <taxon>Diversisporales</taxon>
        <taxon>Gigasporaceae</taxon>
        <taxon>Gigaspora</taxon>
    </lineage>
</organism>
<dbReference type="GO" id="GO:0000123">
    <property type="term" value="C:histone acetyltransferase complex"/>
    <property type="evidence" value="ECO:0007669"/>
    <property type="project" value="TreeGrafter"/>
</dbReference>
<evidence type="ECO:0000313" key="17">
    <source>
        <dbReference type="EMBL" id="RIB13342.1"/>
    </source>
</evidence>
<dbReference type="PANTHER" id="PTHR45750:SF3">
    <property type="entry name" value="HISTONE ACETYLTRANSFERASE"/>
    <property type="match status" value="1"/>
</dbReference>
<dbReference type="SUPFAM" id="SSF47370">
    <property type="entry name" value="Bromodomain"/>
    <property type="match status" value="1"/>
</dbReference>
<keyword evidence="7 12" id="KW-0103">Bromodomain</keyword>
<dbReference type="InterPro" id="IPR036427">
    <property type="entry name" value="Bromodomain-like_sf"/>
</dbReference>
<proteinExistence type="inferred from homology"/>
<dbReference type="Gene3D" id="1.20.920.10">
    <property type="entry name" value="Bromodomain-like"/>
    <property type="match status" value="1"/>
</dbReference>
<keyword evidence="8" id="KW-0010">Activator</keyword>
<keyword evidence="11" id="KW-0012">Acyltransferase</keyword>
<feature type="compositionally biased region" description="Low complexity" evidence="13">
    <location>
        <begin position="803"/>
        <end position="835"/>
    </location>
</feature>
<feature type="domain" description="Ubiquitin-like" evidence="15">
    <location>
        <begin position="518"/>
        <end position="578"/>
    </location>
</feature>
<dbReference type="SUPFAM" id="SSF54236">
    <property type="entry name" value="Ubiquitin-like"/>
    <property type="match status" value="1"/>
</dbReference>
<keyword evidence="9" id="KW-0804">Transcription</keyword>
<feature type="domain" description="Bromo" evidence="14">
    <location>
        <begin position="397"/>
        <end position="467"/>
    </location>
</feature>
<evidence type="ECO:0000256" key="7">
    <source>
        <dbReference type="ARBA" id="ARBA00023117"/>
    </source>
</evidence>
<dbReference type="InterPro" id="IPR001487">
    <property type="entry name" value="Bromodomain"/>
</dbReference>
<comment type="caution">
    <text evidence="17">The sequence shown here is derived from an EMBL/GenBank/DDBJ whole genome shotgun (WGS) entry which is preliminary data.</text>
</comment>